<evidence type="ECO:0000313" key="4">
    <source>
        <dbReference type="Proteomes" id="UP001418444"/>
    </source>
</evidence>
<sequence length="283" mass="29891">MTAAGRRPAPPRPATAELNGITVSYAESGEGPLVLMIMGTGSPGRVWQAHQVPALVRAGFRVVTFDNRGIPPTSECPDGFTLADMVDDTAALIEHLGAPALVVGTSLGARIAQELTLSRPDLVRGVALLGTYGRVTPLVSAFSAGELALIDAGIELPGDYHAAITAKQNLSPHTLADDRAARDWLDVIGFGGQTRSAGLRAQLSLPEREENRLAAYAGIDRPCLVVGFADDQTLPVQLAREVAEAVPGSRYAEVERAGHFGYLEHPETVNELLIDFLRGVAGE</sequence>
<dbReference type="Gene3D" id="3.40.50.1820">
    <property type="entry name" value="alpha/beta hydrolase"/>
    <property type="match status" value="1"/>
</dbReference>
<evidence type="ECO:0000313" key="3">
    <source>
        <dbReference type="EMBL" id="GAA3957013.1"/>
    </source>
</evidence>
<keyword evidence="1" id="KW-0575">Peroxidase</keyword>
<dbReference type="InterPro" id="IPR050471">
    <property type="entry name" value="AB_hydrolase"/>
</dbReference>
<gene>
    <name evidence="3" type="ORF">GCM10022231_15110</name>
</gene>
<evidence type="ECO:0000259" key="2">
    <source>
        <dbReference type="Pfam" id="PF12697"/>
    </source>
</evidence>
<keyword evidence="1" id="KW-0560">Oxidoreductase</keyword>
<name>A0ABP7NZ45_9ACTN</name>
<dbReference type="InterPro" id="IPR000639">
    <property type="entry name" value="Epox_hydrolase-like"/>
</dbReference>
<keyword evidence="4" id="KW-1185">Reference proteome</keyword>
<reference evidence="4" key="1">
    <citation type="journal article" date="2019" name="Int. J. Syst. Evol. Microbiol.">
        <title>The Global Catalogue of Microorganisms (GCM) 10K type strain sequencing project: providing services to taxonomists for standard genome sequencing and annotation.</title>
        <authorList>
            <consortium name="The Broad Institute Genomics Platform"/>
            <consortium name="The Broad Institute Genome Sequencing Center for Infectious Disease"/>
            <person name="Wu L."/>
            <person name="Ma J."/>
        </authorList>
    </citation>
    <scope>NUCLEOTIDE SEQUENCE [LARGE SCALE GENOMIC DNA]</scope>
    <source>
        <strain evidence="4">JCM 16923</strain>
    </source>
</reference>
<dbReference type="InterPro" id="IPR000073">
    <property type="entry name" value="AB_hydrolase_1"/>
</dbReference>
<comment type="caution">
    <text evidence="3">The sequence shown here is derived from an EMBL/GenBank/DDBJ whole genome shotgun (WGS) entry which is preliminary data.</text>
</comment>
<dbReference type="GO" id="GO:0016787">
    <property type="term" value="F:hydrolase activity"/>
    <property type="evidence" value="ECO:0007669"/>
    <property type="project" value="UniProtKB-KW"/>
</dbReference>
<dbReference type="PANTHER" id="PTHR43433">
    <property type="entry name" value="HYDROLASE, ALPHA/BETA FOLD FAMILY PROTEIN"/>
    <property type="match status" value="1"/>
</dbReference>
<accession>A0ABP7NZ45</accession>
<feature type="domain" description="AB hydrolase-1" evidence="2">
    <location>
        <begin position="39"/>
        <end position="271"/>
    </location>
</feature>
<dbReference type="PANTHER" id="PTHR43433:SF5">
    <property type="entry name" value="AB HYDROLASE-1 DOMAIN-CONTAINING PROTEIN"/>
    <property type="match status" value="1"/>
</dbReference>
<dbReference type="RefSeq" id="WP_344782262.1">
    <property type="nucleotide sequence ID" value="NZ_BAAAZW010000004.1"/>
</dbReference>
<dbReference type="PRINTS" id="PR00412">
    <property type="entry name" value="EPOXHYDRLASE"/>
</dbReference>
<organism evidence="3 4">
    <name type="scientific">Gordonia caeni</name>
    <dbReference type="NCBI Taxonomy" id="1007097"/>
    <lineage>
        <taxon>Bacteria</taxon>
        <taxon>Bacillati</taxon>
        <taxon>Actinomycetota</taxon>
        <taxon>Actinomycetes</taxon>
        <taxon>Mycobacteriales</taxon>
        <taxon>Gordoniaceae</taxon>
        <taxon>Gordonia</taxon>
    </lineage>
</organism>
<dbReference type="Proteomes" id="UP001418444">
    <property type="component" value="Unassembled WGS sequence"/>
</dbReference>
<dbReference type="SUPFAM" id="SSF53474">
    <property type="entry name" value="alpha/beta-Hydrolases"/>
    <property type="match status" value="1"/>
</dbReference>
<dbReference type="PRINTS" id="PR00111">
    <property type="entry name" value="ABHYDROLASE"/>
</dbReference>
<dbReference type="Pfam" id="PF12697">
    <property type="entry name" value="Abhydrolase_6"/>
    <property type="match status" value="1"/>
</dbReference>
<dbReference type="InterPro" id="IPR029058">
    <property type="entry name" value="AB_hydrolase_fold"/>
</dbReference>
<keyword evidence="3" id="KW-0378">Hydrolase</keyword>
<dbReference type="EMBL" id="BAAAZW010000004">
    <property type="protein sequence ID" value="GAA3957013.1"/>
    <property type="molecule type" value="Genomic_DNA"/>
</dbReference>
<protein>
    <submittedName>
        <fullName evidence="3">Alpha/beta hydrolase</fullName>
    </submittedName>
</protein>
<proteinExistence type="predicted"/>
<evidence type="ECO:0000256" key="1">
    <source>
        <dbReference type="ARBA" id="ARBA00022559"/>
    </source>
</evidence>